<organism evidence="2 3">
    <name type="scientific">Purpureocillium lavendulum</name>
    <dbReference type="NCBI Taxonomy" id="1247861"/>
    <lineage>
        <taxon>Eukaryota</taxon>
        <taxon>Fungi</taxon>
        <taxon>Dikarya</taxon>
        <taxon>Ascomycota</taxon>
        <taxon>Pezizomycotina</taxon>
        <taxon>Sordariomycetes</taxon>
        <taxon>Hypocreomycetidae</taxon>
        <taxon>Hypocreales</taxon>
        <taxon>Ophiocordycipitaceae</taxon>
        <taxon>Purpureocillium</taxon>
    </lineage>
</organism>
<proteinExistence type="predicted"/>
<dbReference type="SUPFAM" id="SSF52309">
    <property type="entry name" value="N-(deoxy)ribosyltransferase-like"/>
    <property type="match status" value="1"/>
</dbReference>
<sequence>MCFHDQSASYLKRGKTENARAGNFDISAHDHGSDDDMDAARGGNAATVYPAPRRRASGSSRPSIFLAGTTRQTSSGDWRARLTAALSAHPIDVFNPARADWDATWREDFTDARWAQQVEWELDAQDEADLVVVYLAAATDAPVSLLELGLAVARTGKTVVVCAEDGYRKRGNVEAVCARFGHVLVATEGALVMAVKAVVEDMLAEGAPVKDAGS</sequence>
<accession>A0AB34FJJ7</accession>
<dbReference type="InterPro" id="IPR039470">
    <property type="entry name" value="Nuc_deoxyri_tr2"/>
</dbReference>
<dbReference type="Gene3D" id="3.40.50.450">
    <property type="match status" value="1"/>
</dbReference>
<dbReference type="Pfam" id="PF15891">
    <property type="entry name" value="Nuc_deoxyri_tr2"/>
    <property type="match status" value="1"/>
</dbReference>
<evidence type="ECO:0000256" key="1">
    <source>
        <dbReference type="SAM" id="MobiDB-lite"/>
    </source>
</evidence>
<comment type="caution">
    <text evidence="2">The sequence shown here is derived from an EMBL/GenBank/DDBJ whole genome shotgun (WGS) entry which is preliminary data.</text>
</comment>
<evidence type="ECO:0000313" key="3">
    <source>
        <dbReference type="Proteomes" id="UP001163105"/>
    </source>
</evidence>
<dbReference type="Proteomes" id="UP001163105">
    <property type="component" value="Unassembled WGS sequence"/>
</dbReference>
<name>A0AB34FJJ7_9HYPO</name>
<feature type="region of interest" description="Disordered" evidence="1">
    <location>
        <begin position="22"/>
        <end position="61"/>
    </location>
</feature>
<evidence type="ECO:0000313" key="2">
    <source>
        <dbReference type="EMBL" id="KAJ6438874.1"/>
    </source>
</evidence>
<dbReference type="EMBL" id="JAQHRD010000007">
    <property type="protein sequence ID" value="KAJ6438874.1"/>
    <property type="molecule type" value="Genomic_DNA"/>
</dbReference>
<gene>
    <name evidence="2" type="ORF">O9K51_08276</name>
</gene>
<keyword evidence="3" id="KW-1185">Reference proteome</keyword>
<dbReference type="AlphaFoldDB" id="A0AB34FJJ7"/>
<reference evidence="2" key="1">
    <citation type="submission" date="2023-01" db="EMBL/GenBank/DDBJ databases">
        <title>The growth and conidiation of Purpureocillium lavendulum are regulated by nitrogen source and histone H3K14 acetylation.</title>
        <authorList>
            <person name="Tang P."/>
            <person name="Han J."/>
            <person name="Zhang C."/>
            <person name="Tang P."/>
            <person name="Qi F."/>
            <person name="Zhang K."/>
            <person name="Liang L."/>
        </authorList>
    </citation>
    <scope>NUCLEOTIDE SEQUENCE</scope>
    <source>
        <strain evidence="2">YMF1.00683</strain>
    </source>
</reference>
<protein>
    <submittedName>
        <fullName evidence="2">Nucleoside 2-deoxyribosyltransferase domain-containing protein</fullName>
    </submittedName>
</protein>